<comment type="similarity">
    <text evidence="1">Belongs to the aldo/keto reductase family.</text>
</comment>
<dbReference type="PANTHER" id="PTHR43827:SF3">
    <property type="entry name" value="NADP-DEPENDENT OXIDOREDUCTASE DOMAIN-CONTAINING PROTEIN"/>
    <property type="match status" value="1"/>
</dbReference>
<dbReference type="Gene3D" id="3.20.20.100">
    <property type="entry name" value="NADP-dependent oxidoreductase domain"/>
    <property type="match status" value="1"/>
</dbReference>
<dbReference type="EMBL" id="JBAHYK010000067">
    <property type="protein sequence ID" value="KAL0579216.1"/>
    <property type="molecule type" value="Genomic_DNA"/>
</dbReference>
<dbReference type="CDD" id="cd19071">
    <property type="entry name" value="AKR_AKR1-5-like"/>
    <property type="match status" value="1"/>
</dbReference>
<dbReference type="PROSITE" id="PS00062">
    <property type="entry name" value="ALDOKETO_REDUCTASE_2"/>
    <property type="match status" value="1"/>
</dbReference>
<keyword evidence="2" id="KW-0521">NADP</keyword>
<organism evidence="5 6">
    <name type="scientific">Marasmius crinis-equi</name>
    <dbReference type="NCBI Taxonomy" id="585013"/>
    <lineage>
        <taxon>Eukaryota</taxon>
        <taxon>Fungi</taxon>
        <taxon>Dikarya</taxon>
        <taxon>Basidiomycota</taxon>
        <taxon>Agaricomycotina</taxon>
        <taxon>Agaricomycetes</taxon>
        <taxon>Agaricomycetidae</taxon>
        <taxon>Agaricales</taxon>
        <taxon>Marasmiineae</taxon>
        <taxon>Marasmiaceae</taxon>
        <taxon>Marasmius</taxon>
    </lineage>
</organism>
<reference evidence="5 6" key="1">
    <citation type="submission" date="2024-02" db="EMBL/GenBank/DDBJ databases">
        <title>A draft genome for the cacao thread blight pathogen Marasmius crinis-equi.</title>
        <authorList>
            <person name="Cohen S.P."/>
            <person name="Baruah I.K."/>
            <person name="Amoako-Attah I."/>
            <person name="Bukari Y."/>
            <person name="Meinhardt L.W."/>
            <person name="Bailey B.A."/>
        </authorList>
    </citation>
    <scope>NUCLEOTIDE SEQUENCE [LARGE SCALE GENOMIC DNA]</scope>
    <source>
        <strain evidence="5 6">GH-76</strain>
    </source>
</reference>
<keyword evidence="6" id="KW-1185">Reference proteome</keyword>
<evidence type="ECO:0000259" key="4">
    <source>
        <dbReference type="Pfam" id="PF00248"/>
    </source>
</evidence>
<sequence length="300" mass="33940">MSSQTVRTIKMNDGREMPVVALGTWAPAEGTARQDAWKWILTSLKAGYRHIDTAHLYGTEKAVAKALKESGLNREDVYITTKLPFNHGVRVRESFNESLANLDTDYVDMVLPYQESNELIKNSDGSHKTLDFPTFVEVWAEMEEILCEGKAKSIGVSNFSIQNLEILLKHAKIVPSNNQVEAHPYLQQDDLREYCKQKGIVLSAFTPSGWDTVRQDPSIVELARKYNVSAHQVILAWHLTRDTVVVTKSGDPARQKENLKLPTLTEDDVVKINALDRGERLHKANDKGLWLGWTKEKLGW</sequence>
<feature type="domain" description="NADP-dependent oxidoreductase" evidence="4">
    <location>
        <begin position="21"/>
        <end position="276"/>
    </location>
</feature>
<evidence type="ECO:0000256" key="3">
    <source>
        <dbReference type="ARBA" id="ARBA00023002"/>
    </source>
</evidence>
<evidence type="ECO:0000313" key="6">
    <source>
        <dbReference type="Proteomes" id="UP001465976"/>
    </source>
</evidence>
<proteinExistence type="inferred from homology"/>
<keyword evidence="3" id="KW-0560">Oxidoreductase</keyword>
<dbReference type="InterPro" id="IPR036812">
    <property type="entry name" value="NAD(P)_OxRdtase_dom_sf"/>
</dbReference>
<protein>
    <recommendedName>
        <fullName evidence="4">NADP-dependent oxidoreductase domain-containing protein</fullName>
    </recommendedName>
</protein>
<name>A0ABR3FVR7_9AGAR</name>
<dbReference type="SUPFAM" id="SSF51430">
    <property type="entry name" value="NAD(P)-linked oxidoreductase"/>
    <property type="match status" value="1"/>
</dbReference>
<evidence type="ECO:0000313" key="5">
    <source>
        <dbReference type="EMBL" id="KAL0579216.1"/>
    </source>
</evidence>
<dbReference type="Pfam" id="PF00248">
    <property type="entry name" value="Aldo_ket_red"/>
    <property type="match status" value="1"/>
</dbReference>
<dbReference type="InterPro" id="IPR020471">
    <property type="entry name" value="AKR"/>
</dbReference>
<dbReference type="InterPro" id="IPR018170">
    <property type="entry name" value="Aldo/ket_reductase_CS"/>
</dbReference>
<dbReference type="PANTHER" id="PTHR43827">
    <property type="entry name" value="2,5-DIKETO-D-GLUCONIC ACID REDUCTASE"/>
    <property type="match status" value="1"/>
</dbReference>
<dbReference type="Proteomes" id="UP001465976">
    <property type="component" value="Unassembled WGS sequence"/>
</dbReference>
<comment type="caution">
    <text evidence="5">The sequence shown here is derived from an EMBL/GenBank/DDBJ whole genome shotgun (WGS) entry which is preliminary data.</text>
</comment>
<dbReference type="InterPro" id="IPR023210">
    <property type="entry name" value="NADP_OxRdtase_dom"/>
</dbReference>
<gene>
    <name evidence="5" type="ORF">V5O48_002778</name>
</gene>
<accession>A0ABR3FVR7</accession>
<evidence type="ECO:0000256" key="2">
    <source>
        <dbReference type="ARBA" id="ARBA00022857"/>
    </source>
</evidence>
<dbReference type="PIRSF" id="PIRSF000097">
    <property type="entry name" value="AKR"/>
    <property type="match status" value="1"/>
</dbReference>
<dbReference type="PRINTS" id="PR00069">
    <property type="entry name" value="ALDKETRDTASE"/>
</dbReference>
<evidence type="ECO:0000256" key="1">
    <source>
        <dbReference type="ARBA" id="ARBA00007905"/>
    </source>
</evidence>